<sequence length="89" mass="10415">MTIPDTPNGRLVTYLMSSYLYYVEDVHVLSDCDFDYLCNRLVQEWEQIDHPHKVLVSLEDLRAGTGYAIKYPTIVAGAARRWYRESTKR</sequence>
<dbReference type="STRING" id="1796606.A2G96_17915"/>
<dbReference type="EMBL" id="CP014844">
    <property type="protein sequence ID" value="AMR79467.1"/>
    <property type="molecule type" value="Genomic_DNA"/>
</dbReference>
<dbReference type="Pfam" id="PF22745">
    <property type="entry name" value="Nlig-Ia"/>
    <property type="match status" value="1"/>
</dbReference>
<evidence type="ECO:0000313" key="2">
    <source>
        <dbReference type="Proteomes" id="UP000075238"/>
    </source>
</evidence>
<dbReference type="Proteomes" id="UP000075238">
    <property type="component" value="Chromosome 1"/>
</dbReference>
<accession>A0A142JN05</accession>
<dbReference type="RefSeq" id="WP_062801432.1">
    <property type="nucleotide sequence ID" value="NZ_CP014844.1"/>
</dbReference>
<protein>
    <submittedName>
        <fullName evidence="1">Uncharacterized protein</fullName>
    </submittedName>
</protein>
<evidence type="ECO:0000313" key="1">
    <source>
        <dbReference type="EMBL" id="AMR79467.1"/>
    </source>
</evidence>
<name>A0A142JN05_9BURK</name>
<dbReference type="KEGG" id="cnan:A2G96_17915"/>
<proteinExistence type="predicted"/>
<dbReference type="AlphaFoldDB" id="A0A142JN05"/>
<gene>
    <name evidence="1" type="ORF">A2G96_17915</name>
</gene>
<reference evidence="1 2" key="1">
    <citation type="submission" date="2016-03" db="EMBL/GenBank/DDBJ databases">
        <title>Complete genome sequence of a novel chlorpyrifos degrading bacterium, Cupriavidus nantongensis sp. X1.</title>
        <authorList>
            <person name="Fang L."/>
        </authorList>
    </citation>
    <scope>NUCLEOTIDE SEQUENCE [LARGE SCALE GENOMIC DNA]</scope>
    <source>
        <strain evidence="1 2">X1</strain>
    </source>
</reference>
<organism evidence="1 2">
    <name type="scientific">Cupriavidus nantongensis</name>
    <dbReference type="NCBI Taxonomy" id="1796606"/>
    <lineage>
        <taxon>Bacteria</taxon>
        <taxon>Pseudomonadati</taxon>
        <taxon>Pseudomonadota</taxon>
        <taxon>Betaproteobacteria</taxon>
        <taxon>Burkholderiales</taxon>
        <taxon>Burkholderiaceae</taxon>
        <taxon>Cupriavidus</taxon>
    </lineage>
</organism>
<keyword evidence="2" id="KW-1185">Reference proteome</keyword>